<sequence>MSNATSELTTDKVKLSQTRSALLYIAILSFLVFLVACGYTEDKPDTALFLMMFFVLTGLYVFIGTIETTILQHLIGLKASLSAWLLMLAYFTYVAKAQAMAEINAIFHVDASLFPMTLFATTALQVVDMLFLPVLVAFVITLGITYLWRNDFAGSYDGAAILITLLVGAGAQIIFAAMVWGWVATSNQKKATIYRVAHFADFNASFRCEGVNDAEYSVVFANPEKTKVLVAPKISELYVGPSRAQWLQPVNIPEEFPLLPCSSAAELQYAPN</sequence>
<proteinExistence type="predicted"/>
<comment type="caution">
    <text evidence="2">The sequence shown here is derived from an EMBL/GenBank/DDBJ whole genome shotgun (WGS) entry which is preliminary data.</text>
</comment>
<organism evidence="2 3">
    <name type="scientific">Pseudomonas rubra</name>
    <dbReference type="NCBI Taxonomy" id="2942627"/>
    <lineage>
        <taxon>Bacteria</taxon>
        <taxon>Pseudomonadati</taxon>
        <taxon>Pseudomonadota</taxon>
        <taxon>Gammaproteobacteria</taxon>
        <taxon>Pseudomonadales</taxon>
        <taxon>Pseudomonadaceae</taxon>
        <taxon>Pseudomonas</taxon>
    </lineage>
</organism>
<evidence type="ECO:0000313" key="3">
    <source>
        <dbReference type="Proteomes" id="UP001148184"/>
    </source>
</evidence>
<keyword evidence="1" id="KW-0812">Transmembrane</keyword>
<protein>
    <submittedName>
        <fullName evidence="2">Uncharacterized protein</fullName>
    </submittedName>
</protein>
<feature type="transmembrane region" description="Helical" evidence="1">
    <location>
        <begin position="160"/>
        <end position="183"/>
    </location>
</feature>
<feature type="transmembrane region" description="Helical" evidence="1">
    <location>
        <begin position="46"/>
        <end position="63"/>
    </location>
</feature>
<keyword evidence="3" id="KW-1185">Reference proteome</keyword>
<keyword evidence="1" id="KW-1133">Transmembrane helix</keyword>
<name>A0ABT5P1P1_9PSED</name>
<accession>A0ABT5P1P1</accession>
<dbReference type="Proteomes" id="UP001148184">
    <property type="component" value="Unassembled WGS sequence"/>
</dbReference>
<feature type="transmembrane region" description="Helical" evidence="1">
    <location>
        <begin position="130"/>
        <end position="148"/>
    </location>
</feature>
<keyword evidence="1" id="KW-0472">Membrane</keyword>
<dbReference type="RefSeq" id="WP_273891103.1">
    <property type="nucleotide sequence ID" value="NZ_JAMDGP010000005.1"/>
</dbReference>
<feature type="transmembrane region" description="Helical" evidence="1">
    <location>
        <begin position="20"/>
        <end position="39"/>
    </location>
</feature>
<dbReference type="EMBL" id="JAMDGZ010000001">
    <property type="protein sequence ID" value="MDD1012188.1"/>
    <property type="molecule type" value="Genomic_DNA"/>
</dbReference>
<reference evidence="2 3" key="1">
    <citation type="submission" date="2022-05" db="EMBL/GenBank/DDBJ databases">
        <title>Novel Pseudomonas spp. Isolated from a Rainbow Trout Aquaculture Facility.</title>
        <authorList>
            <person name="Testerman T."/>
            <person name="Graf J."/>
        </authorList>
    </citation>
    <scope>NUCLEOTIDE SEQUENCE [LARGE SCALE GENOMIC DNA]</scope>
    <source>
        <strain evidence="2 3">ID1025</strain>
    </source>
</reference>
<evidence type="ECO:0000313" key="2">
    <source>
        <dbReference type="EMBL" id="MDD1012188.1"/>
    </source>
</evidence>
<evidence type="ECO:0000256" key="1">
    <source>
        <dbReference type="SAM" id="Phobius"/>
    </source>
</evidence>
<gene>
    <name evidence="2" type="ORF">M5G17_00620</name>
</gene>